<feature type="transmembrane region" description="Helical" evidence="1">
    <location>
        <begin position="12"/>
        <end position="36"/>
    </location>
</feature>
<organism evidence="2 3">
    <name type="scientific">Tetzosporium hominis</name>
    <dbReference type="NCBI Taxonomy" id="2020506"/>
    <lineage>
        <taxon>Bacteria</taxon>
        <taxon>Bacillati</taxon>
        <taxon>Bacillota</taxon>
        <taxon>Bacilli</taxon>
        <taxon>Bacillales</taxon>
        <taxon>Caryophanaceae</taxon>
        <taxon>Tetzosporium</taxon>
    </lineage>
</organism>
<keyword evidence="1" id="KW-0812">Transmembrane</keyword>
<feature type="transmembrane region" description="Helical" evidence="1">
    <location>
        <begin position="91"/>
        <end position="111"/>
    </location>
</feature>
<dbReference type="RefSeq" id="WP_094942766.1">
    <property type="nucleotide sequence ID" value="NZ_NOKQ01000204.1"/>
</dbReference>
<keyword evidence="1" id="KW-1133">Transmembrane helix</keyword>
<gene>
    <name evidence="2" type="ORF">CF394_07760</name>
</gene>
<feature type="transmembrane region" description="Helical" evidence="1">
    <location>
        <begin position="56"/>
        <end position="79"/>
    </location>
</feature>
<reference evidence="2 3" key="1">
    <citation type="submission" date="2017-07" db="EMBL/GenBank/DDBJ databases">
        <title>Tetzosporium hominis gen.nov. sp.nov.</title>
        <authorList>
            <person name="Tetz G."/>
            <person name="Tetz V."/>
        </authorList>
    </citation>
    <scope>NUCLEOTIDE SEQUENCE [LARGE SCALE GENOMIC DNA]</scope>
    <source>
        <strain evidence="2 3">VT-49</strain>
    </source>
</reference>
<proteinExistence type="predicted"/>
<comment type="caution">
    <text evidence="2">The sequence shown here is derived from an EMBL/GenBank/DDBJ whole genome shotgun (WGS) entry which is preliminary data.</text>
</comment>
<dbReference type="EMBL" id="NOKQ01000204">
    <property type="protein sequence ID" value="OZS78119.1"/>
    <property type="molecule type" value="Genomic_DNA"/>
</dbReference>
<dbReference type="AlphaFoldDB" id="A0A264W3G8"/>
<protein>
    <submittedName>
        <fullName evidence="2">Uncharacterized protein</fullName>
    </submittedName>
</protein>
<accession>A0A264W3G8</accession>
<dbReference type="Proteomes" id="UP000217065">
    <property type="component" value="Unassembled WGS sequence"/>
</dbReference>
<keyword evidence="3" id="KW-1185">Reference proteome</keyword>
<dbReference type="OrthoDB" id="2449392at2"/>
<keyword evidence="1" id="KW-0472">Membrane</keyword>
<evidence type="ECO:0000256" key="1">
    <source>
        <dbReference type="SAM" id="Phobius"/>
    </source>
</evidence>
<name>A0A264W3G8_9BACL</name>
<sequence length="196" mass="22079">MAKRRKHMNVEGILLSGGILLLIGSLFLPIPIILFAQDVFFYQENQLALIRHEEAFRGLAGAMAGLGVLCLVALTLLMWTDKKRKPFRLTWLFIGIGLLSVPVAISSIFSYTSIEPTRVTHHAFGHVQAERLLFEELTQMTRHYQPDPLRITAITFSTPTQDVTIPYDAQHGPTVRAIPRILEQYPVEVVEDGFPN</sequence>
<evidence type="ECO:0000313" key="3">
    <source>
        <dbReference type="Proteomes" id="UP000217065"/>
    </source>
</evidence>
<evidence type="ECO:0000313" key="2">
    <source>
        <dbReference type="EMBL" id="OZS78119.1"/>
    </source>
</evidence>